<dbReference type="SUPFAM" id="SSF52540">
    <property type="entry name" value="P-loop containing nucleoside triphosphate hydrolases"/>
    <property type="match status" value="1"/>
</dbReference>
<dbReference type="Gene3D" id="3.40.50.300">
    <property type="entry name" value="P-loop containing nucleotide triphosphate hydrolases"/>
    <property type="match status" value="2"/>
</dbReference>
<evidence type="ECO:0000313" key="10">
    <source>
        <dbReference type="Proteomes" id="UP001152795"/>
    </source>
</evidence>
<dbReference type="PANTHER" id="PTHR13710:SF105">
    <property type="entry name" value="ATP-DEPENDENT DNA HELICASE Q1"/>
    <property type="match status" value="1"/>
</dbReference>
<organism evidence="9 10">
    <name type="scientific">Paramuricea clavata</name>
    <name type="common">Red gorgonian</name>
    <name type="synonym">Violescent sea-whip</name>
    <dbReference type="NCBI Taxonomy" id="317549"/>
    <lineage>
        <taxon>Eukaryota</taxon>
        <taxon>Metazoa</taxon>
        <taxon>Cnidaria</taxon>
        <taxon>Anthozoa</taxon>
        <taxon>Octocorallia</taxon>
        <taxon>Malacalcyonacea</taxon>
        <taxon>Plexauridae</taxon>
        <taxon>Paramuricea</taxon>
    </lineage>
</organism>
<keyword evidence="10" id="KW-1185">Reference proteome</keyword>
<evidence type="ECO:0000313" key="9">
    <source>
        <dbReference type="EMBL" id="CAB3989774.1"/>
    </source>
</evidence>
<evidence type="ECO:0000256" key="4">
    <source>
        <dbReference type="ARBA" id="ARBA00023125"/>
    </source>
</evidence>
<keyword evidence="5" id="KW-0413">Isomerase</keyword>
<dbReference type="GO" id="GO:0043138">
    <property type="term" value="F:3'-5' DNA helicase activity"/>
    <property type="evidence" value="ECO:0007669"/>
    <property type="project" value="UniProtKB-EC"/>
</dbReference>
<keyword evidence="3" id="KW-0067">ATP-binding</keyword>
<keyword evidence="9" id="KW-0347">Helicase</keyword>
<dbReference type="OrthoDB" id="10261556at2759"/>
<dbReference type="SMART" id="SM00490">
    <property type="entry name" value="HELICc"/>
    <property type="match status" value="1"/>
</dbReference>
<dbReference type="Proteomes" id="UP001152795">
    <property type="component" value="Unassembled WGS sequence"/>
</dbReference>
<keyword evidence="2" id="KW-0547">Nucleotide-binding</keyword>
<evidence type="ECO:0000256" key="8">
    <source>
        <dbReference type="ARBA" id="ARBA00044566"/>
    </source>
</evidence>
<comment type="catalytic activity">
    <reaction evidence="6">
        <text>Couples ATP hydrolysis with the unwinding of duplex DNA by translocating in the 3'-5' direction.</text>
        <dbReference type="EC" id="5.6.2.4"/>
    </reaction>
</comment>
<keyword evidence="9" id="KW-0378">Hydrolase</keyword>
<comment type="caution">
    <text evidence="9">The sequence shown here is derived from an EMBL/GenBank/DDBJ whole genome shotgun (WGS) entry which is preliminary data.</text>
</comment>
<name>A0A7D9DMN7_PARCT</name>
<dbReference type="InterPro" id="IPR014001">
    <property type="entry name" value="Helicase_ATP-bd"/>
</dbReference>
<dbReference type="GO" id="GO:0003677">
    <property type="term" value="F:DNA binding"/>
    <property type="evidence" value="ECO:0007669"/>
    <property type="project" value="UniProtKB-KW"/>
</dbReference>
<dbReference type="Pfam" id="PF00270">
    <property type="entry name" value="DEAD"/>
    <property type="match status" value="1"/>
</dbReference>
<dbReference type="InterPro" id="IPR001650">
    <property type="entry name" value="Helicase_C-like"/>
</dbReference>
<evidence type="ECO:0000256" key="5">
    <source>
        <dbReference type="ARBA" id="ARBA00023235"/>
    </source>
</evidence>
<evidence type="ECO:0000256" key="3">
    <source>
        <dbReference type="ARBA" id="ARBA00022840"/>
    </source>
</evidence>
<keyword evidence="4" id="KW-0238">DNA-binding</keyword>
<sequence>MLTLNSFFHAVRYALDKLEYEDIFLKVKQYQVLASLLEKRDTVAILPTGYGKSIIFHLFPFVYDHINASTSSHGHGCAVLIVTPLNSLISDQTSILKKRGIETAVLTTTITSSESRTKSENNASDSESDNEEAPETQSQRLSTDAKTKENIEKENFKIIFAHPEAFISCREGRRILMSNSLQQRVVASVIDEAHLVEEWGREFRPDFRKLAQLGSIFPNAPFLVLTTTAPVQMREELICTLHLEKPLVVVANLNRPNIFIEKKKRKPTSANEESFESILLPIAKELKESLIKFPLTIIYLPLKWCGYAFKLFLEELGDKSYVPSDERIPKNCLFAQYHSPQTEEMKLEILSQLKDNDSSRKTRVVFATVAIGLGVNIPDVRQIIHIGAPCTLESYYQEIGRAGRDGKQARASLHYNGHDIASNRRGMTEEMRMFCRENTGCLRNLILTYLGSNNLTTTKETDRHLCCSNCLNMCECNSCQVVEPLHEALAIVDLPEESRHPGPQPSCNISKSQRDKIRTLMREYRLKLGSEGYRMGGIDSSTGLTLKLIIESIVDNFEFVKSAEEMVKTFEIWDIEQANSLFKIITEVCQN</sequence>
<protein>
    <recommendedName>
        <fullName evidence="7">DNA 3'-5' helicase</fullName>
        <ecNumber evidence="7">5.6.2.4</ecNumber>
    </recommendedName>
    <alternativeName>
        <fullName evidence="8">DNA 3'-5' helicase Q1</fullName>
    </alternativeName>
</protein>
<dbReference type="InterPro" id="IPR027417">
    <property type="entry name" value="P-loop_NTPase"/>
</dbReference>
<dbReference type="GO" id="GO:0000724">
    <property type="term" value="P:double-strand break repair via homologous recombination"/>
    <property type="evidence" value="ECO:0007669"/>
    <property type="project" value="TreeGrafter"/>
</dbReference>
<accession>A0A7D9DMN7</accession>
<evidence type="ECO:0000256" key="1">
    <source>
        <dbReference type="ARBA" id="ARBA00005446"/>
    </source>
</evidence>
<dbReference type="GO" id="GO:0005694">
    <property type="term" value="C:chromosome"/>
    <property type="evidence" value="ECO:0007669"/>
    <property type="project" value="TreeGrafter"/>
</dbReference>
<dbReference type="EC" id="5.6.2.4" evidence="7"/>
<dbReference type="SMART" id="SM00487">
    <property type="entry name" value="DEXDc"/>
    <property type="match status" value="1"/>
</dbReference>
<proteinExistence type="inferred from homology"/>
<dbReference type="GO" id="GO:0005737">
    <property type="term" value="C:cytoplasm"/>
    <property type="evidence" value="ECO:0007669"/>
    <property type="project" value="TreeGrafter"/>
</dbReference>
<dbReference type="InterPro" id="IPR011545">
    <property type="entry name" value="DEAD/DEAH_box_helicase_dom"/>
</dbReference>
<evidence type="ECO:0000256" key="6">
    <source>
        <dbReference type="ARBA" id="ARBA00034617"/>
    </source>
</evidence>
<dbReference type="PROSITE" id="PS51192">
    <property type="entry name" value="HELICASE_ATP_BIND_1"/>
    <property type="match status" value="1"/>
</dbReference>
<comment type="similarity">
    <text evidence="1">Belongs to the helicase family. RecQ subfamily.</text>
</comment>
<dbReference type="Pfam" id="PF00271">
    <property type="entry name" value="Helicase_C"/>
    <property type="match status" value="1"/>
</dbReference>
<evidence type="ECO:0000256" key="2">
    <source>
        <dbReference type="ARBA" id="ARBA00022741"/>
    </source>
</evidence>
<reference evidence="9" key="1">
    <citation type="submission" date="2020-04" db="EMBL/GenBank/DDBJ databases">
        <authorList>
            <person name="Alioto T."/>
            <person name="Alioto T."/>
            <person name="Gomez Garrido J."/>
        </authorList>
    </citation>
    <scope>NUCLEOTIDE SEQUENCE</scope>
    <source>
        <strain evidence="9">A484AB</strain>
    </source>
</reference>
<gene>
    <name evidence="9" type="ORF">PACLA_8A045179</name>
</gene>
<dbReference type="EMBL" id="CACRXK020001550">
    <property type="protein sequence ID" value="CAB3989774.1"/>
    <property type="molecule type" value="Genomic_DNA"/>
</dbReference>
<dbReference type="PROSITE" id="PS51194">
    <property type="entry name" value="HELICASE_CTER"/>
    <property type="match status" value="1"/>
</dbReference>
<dbReference type="GO" id="GO:0005524">
    <property type="term" value="F:ATP binding"/>
    <property type="evidence" value="ECO:0007669"/>
    <property type="project" value="UniProtKB-KW"/>
</dbReference>
<dbReference type="GO" id="GO:0009378">
    <property type="term" value="F:four-way junction helicase activity"/>
    <property type="evidence" value="ECO:0007669"/>
    <property type="project" value="TreeGrafter"/>
</dbReference>
<evidence type="ECO:0000256" key="7">
    <source>
        <dbReference type="ARBA" id="ARBA00034808"/>
    </source>
</evidence>
<dbReference type="AlphaFoldDB" id="A0A7D9DMN7"/>
<dbReference type="PANTHER" id="PTHR13710">
    <property type="entry name" value="DNA HELICASE RECQ FAMILY MEMBER"/>
    <property type="match status" value="1"/>
</dbReference>